<keyword evidence="5" id="KW-1185">Reference proteome</keyword>
<evidence type="ECO:0000259" key="3">
    <source>
        <dbReference type="Pfam" id="PF04967"/>
    </source>
</evidence>
<name>A0A8J7YA11_9EURY</name>
<keyword evidence="2" id="KW-0804">Transcription</keyword>
<comment type="caution">
    <text evidence="4">The sequence shown here is derived from an EMBL/GenBank/DDBJ whole genome shotgun (WGS) entry which is preliminary data.</text>
</comment>
<dbReference type="Proteomes" id="UP000783863">
    <property type="component" value="Unassembled WGS sequence"/>
</dbReference>
<feature type="domain" description="HTH bat-type" evidence="3">
    <location>
        <begin position="150"/>
        <end position="202"/>
    </location>
</feature>
<dbReference type="InterPro" id="IPR007050">
    <property type="entry name" value="HTH_bacterioopsin"/>
</dbReference>
<accession>A0A8J7YA11</accession>
<sequence>MPNAKLRLTVPEEVWLGGITRRYPETRLRVLAAIPDGLSGVGLVEITGPTTDGVVTAMGQQDDVTDIETLQQRDDEALVQFETSDPLLLLPARGSNVPLEMPFDIRDGEVTWEVTAPTEQLSELGEQLDEFGISFSVEYIRQEPGRERLLTDRQREVVEAAVEAGYYDTPRQCSLTELAAEIDIAKSTCSNTLHRAEEAIIKEFIRNESLGDISVS</sequence>
<evidence type="ECO:0000313" key="5">
    <source>
        <dbReference type="Proteomes" id="UP000783863"/>
    </source>
</evidence>
<dbReference type="Pfam" id="PF04967">
    <property type="entry name" value="HTH_10"/>
    <property type="match status" value="1"/>
</dbReference>
<evidence type="ECO:0000313" key="4">
    <source>
        <dbReference type="EMBL" id="MBX0302135.1"/>
    </source>
</evidence>
<protein>
    <submittedName>
        <fullName evidence="4">Helix-turn-helix domain-containing protein</fullName>
    </submittedName>
</protein>
<keyword evidence="1" id="KW-0805">Transcription regulation</keyword>
<dbReference type="RefSeq" id="WP_220586384.1">
    <property type="nucleotide sequence ID" value="NZ_RKLQ01000001.1"/>
</dbReference>
<gene>
    <name evidence="4" type="ORF">EGD98_00465</name>
</gene>
<dbReference type="PANTHER" id="PTHR34236">
    <property type="entry name" value="DIMETHYL SULFOXIDE REDUCTASE TRANSCRIPTIONAL ACTIVATOR"/>
    <property type="match status" value="1"/>
</dbReference>
<organism evidence="4 5">
    <name type="scientific">Haloarcula salinisoli</name>
    <dbReference type="NCBI Taxonomy" id="2487746"/>
    <lineage>
        <taxon>Archaea</taxon>
        <taxon>Methanobacteriati</taxon>
        <taxon>Methanobacteriota</taxon>
        <taxon>Stenosarchaea group</taxon>
        <taxon>Halobacteria</taxon>
        <taxon>Halobacteriales</taxon>
        <taxon>Haloarculaceae</taxon>
        <taxon>Haloarcula</taxon>
    </lineage>
</organism>
<dbReference type="InterPro" id="IPR013324">
    <property type="entry name" value="RNA_pol_sigma_r3/r4-like"/>
</dbReference>
<evidence type="ECO:0000256" key="1">
    <source>
        <dbReference type="ARBA" id="ARBA00023015"/>
    </source>
</evidence>
<evidence type="ECO:0000256" key="2">
    <source>
        <dbReference type="ARBA" id="ARBA00023163"/>
    </source>
</evidence>
<reference evidence="4" key="1">
    <citation type="submission" date="2021-06" db="EMBL/GenBank/DDBJ databases">
        <title>Halomicroarcula sp. F24A a new haloarchaeum isolated from saline soil.</title>
        <authorList>
            <person name="Duran-Viseras A."/>
            <person name="Sanchez-Porro C."/>
            <person name="Ventosa A."/>
        </authorList>
    </citation>
    <scope>NUCLEOTIDE SEQUENCE</scope>
    <source>
        <strain evidence="4">F24A</strain>
    </source>
</reference>
<dbReference type="AlphaFoldDB" id="A0A8J7YA11"/>
<dbReference type="PANTHER" id="PTHR34236:SF1">
    <property type="entry name" value="DIMETHYL SULFOXIDE REDUCTASE TRANSCRIPTIONAL ACTIVATOR"/>
    <property type="match status" value="1"/>
</dbReference>
<dbReference type="SUPFAM" id="SSF88659">
    <property type="entry name" value="Sigma3 and sigma4 domains of RNA polymerase sigma factors"/>
    <property type="match status" value="1"/>
</dbReference>
<proteinExistence type="predicted"/>
<dbReference type="EMBL" id="RKLQ01000001">
    <property type="protein sequence ID" value="MBX0302135.1"/>
    <property type="molecule type" value="Genomic_DNA"/>
</dbReference>